<dbReference type="eggNOG" id="COG1028">
    <property type="taxonomic scope" value="Bacteria"/>
</dbReference>
<protein>
    <submittedName>
        <fullName evidence="10">Polyketide synthase family protein</fullName>
    </submittedName>
</protein>
<dbReference type="InterPro" id="IPR020806">
    <property type="entry name" value="PKS_PP-bd"/>
</dbReference>
<dbReference type="Gene3D" id="3.20.20.70">
    <property type="entry name" value="Aldolase class I"/>
    <property type="match status" value="2"/>
</dbReference>
<dbReference type="STRING" id="631362.Thi970DRAFT_02492"/>
<dbReference type="InterPro" id="IPR009081">
    <property type="entry name" value="PP-bd_ACP"/>
</dbReference>
<feature type="region of interest" description="Disordered" evidence="6">
    <location>
        <begin position="1984"/>
        <end position="2017"/>
    </location>
</feature>
<dbReference type="InterPro" id="IPR049900">
    <property type="entry name" value="PKS_mFAS_DH"/>
</dbReference>
<feature type="region of interest" description="N-terminal hotdog fold" evidence="5">
    <location>
        <begin position="2548"/>
        <end position="2675"/>
    </location>
</feature>
<dbReference type="InterPro" id="IPR036291">
    <property type="entry name" value="NAD(P)-bd_dom_sf"/>
</dbReference>
<dbReference type="SMART" id="SM00822">
    <property type="entry name" value="PKS_KR"/>
    <property type="match status" value="1"/>
</dbReference>
<dbReference type="Gene3D" id="3.40.50.720">
    <property type="entry name" value="NAD(P)-binding Rossmann-like Domain"/>
    <property type="match status" value="1"/>
</dbReference>
<dbReference type="eggNOG" id="COG2070">
    <property type="taxonomic scope" value="Bacteria"/>
</dbReference>
<feature type="domain" description="PKS/mFAS DH" evidence="9">
    <location>
        <begin position="2548"/>
        <end position="2836"/>
    </location>
</feature>
<dbReference type="SUPFAM" id="SSF55048">
    <property type="entry name" value="Probable ACP-binding domain of malonyl-CoA ACP transacylase"/>
    <property type="match status" value="1"/>
</dbReference>
<feature type="active site" description="Proton donor; for dehydratase activity" evidence="5">
    <location>
        <position position="2751"/>
    </location>
</feature>
<dbReference type="Pfam" id="PF00109">
    <property type="entry name" value="ketoacyl-synt"/>
    <property type="match status" value="1"/>
</dbReference>
<dbReference type="CDD" id="cd08953">
    <property type="entry name" value="KR_2_SDR_x"/>
    <property type="match status" value="1"/>
</dbReference>
<dbReference type="InterPro" id="IPR001227">
    <property type="entry name" value="Ac_transferase_dom_sf"/>
</dbReference>
<evidence type="ECO:0000256" key="5">
    <source>
        <dbReference type="PROSITE-ProRule" id="PRU01363"/>
    </source>
</evidence>
<feature type="active site" description="Proton acceptor; for dehydratase activity" evidence="5">
    <location>
        <position position="2581"/>
    </location>
</feature>
<dbReference type="HOGENOM" id="CLU_000022_30_1_6"/>
<accession>H8YZW2</accession>
<dbReference type="PROSITE" id="PS52004">
    <property type="entry name" value="KS3_2"/>
    <property type="match status" value="1"/>
</dbReference>
<organism evidence="10 11">
    <name type="scientific">Thiorhodovibrio frisius</name>
    <dbReference type="NCBI Taxonomy" id="631362"/>
    <lineage>
        <taxon>Bacteria</taxon>
        <taxon>Pseudomonadati</taxon>
        <taxon>Pseudomonadota</taxon>
        <taxon>Gammaproteobacteria</taxon>
        <taxon>Chromatiales</taxon>
        <taxon>Chromatiaceae</taxon>
        <taxon>Thiorhodovibrio</taxon>
    </lineage>
</organism>
<name>H8YZW2_9GAMM</name>
<dbReference type="Gene3D" id="3.40.47.10">
    <property type="match status" value="1"/>
</dbReference>
<feature type="region of interest" description="Disordered" evidence="6">
    <location>
        <begin position="1627"/>
        <end position="1664"/>
    </location>
</feature>
<dbReference type="InterPro" id="IPR014031">
    <property type="entry name" value="Ketoacyl_synth_C"/>
</dbReference>
<dbReference type="InterPro" id="IPR016039">
    <property type="entry name" value="Thiolase-like"/>
</dbReference>
<dbReference type="PANTHER" id="PTHR43074">
    <property type="entry name" value="OMEGA-3 POLYUNSATURATED FATTY ACID SYNTHASE PFAB-RELATED"/>
    <property type="match status" value="1"/>
</dbReference>
<dbReference type="SMART" id="SM00827">
    <property type="entry name" value="PKS_AT"/>
    <property type="match status" value="1"/>
</dbReference>
<feature type="compositionally biased region" description="Low complexity" evidence="6">
    <location>
        <begin position="1736"/>
        <end position="1748"/>
    </location>
</feature>
<evidence type="ECO:0000256" key="6">
    <source>
        <dbReference type="SAM" id="MobiDB-lite"/>
    </source>
</evidence>
<feature type="region of interest" description="C-terminal hotdog fold" evidence="5">
    <location>
        <begin position="2688"/>
        <end position="2836"/>
    </location>
</feature>
<keyword evidence="11" id="KW-1185">Reference proteome</keyword>
<dbReference type="SMART" id="SM00825">
    <property type="entry name" value="PKS_KS"/>
    <property type="match status" value="1"/>
</dbReference>
<dbReference type="InterPro" id="IPR042104">
    <property type="entry name" value="PKS_dehydratase_sf"/>
</dbReference>
<reference evidence="11" key="1">
    <citation type="submission" date="2011-06" db="EMBL/GenBank/DDBJ databases">
        <authorList>
            <consortium name="US DOE Joint Genome Institute (JGI-PGF)"/>
            <person name="Lucas S."/>
            <person name="Han J."/>
            <person name="Lapidus A."/>
            <person name="Cheng J.-F."/>
            <person name="Goodwin L."/>
            <person name="Pitluck S."/>
            <person name="Peters L."/>
            <person name="Land M.L."/>
            <person name="Hauser L."/>
            <person name="Vogl K."/>
            <person name="Liu Z."/>
            <person name="Overmann J."/>
            <person name="Frigaard N.-U."/>
            <person name="Bryant D.A."/>
            <person name="Woyke T.J."/>
        </authorList>
    </citation>
    <scope>NUCLEOTIDE SEQUENCE [LARGE SCALE GENOMIC DNA]</scope>
    <source>
        <strain evidence="11">970</strain>
    </source>
</reference>
<feature type="compositionally biased region" description="Polar residues" evidence="6">
    <location>
        <begin position="1629"/>
        <end position="1645"/>
    </location>
</feature>
<dbReference type="Gene3D" id="3.40.366.10">
    <property type="entry name" value="Malonyl-Coenzyme A Acyl Carrier Protein, domain 2"/>
    <property type="match status" value="1"/>
</dbReference>
<dbReference type="GO" id="GO:0031177">
    <property type="term" value="F:phosphopantetheine binding"/>
    <property type="evidence" value="ECO:0007669"/>
    <property type="project" value="InterPro"/>
</dbReference>
<dbReference type="GO" id="GO:0016746">
    <property type="term" value="F:acyltransferase activity"/>
    <property type="evidence" value="ECO:0007669"/>
    <property type="project" value="InterPro"/>
</dbReference>
<dbReference type="InterPro" id="IPR036736">
    <property type="entry name" value="ACP-like_sf"/>
</dbReference>
<dbReference type="PROSITE" id="PS50075">
    <property type="entry name" value="CARRIER"/>
    <property type="match status" value="2"/>
</dbReference>
<dbReference type="PANTHER" id="PTHR43074:SF1">
    <property type="entry name" value="BETA-KETOACYL SYNTHASE FAMILY PROTEIN-RELATED"/>
    <property type="match status" value="1"/>
</dbReference>
<dbReference type="Pfam" id="PF16197">
    <property type="entry name" value="KAsynt_C_assoc"/>
    <property type="match status" value="1"/>
</dbReference>
<dbReference type="InterPro" id="IPR014030">
    <property type="entry name" value="Ketoacyl_synth_N"/>
</dbReference>
<dbReference type="SUPFAM" id="SSF52151">
    <property type="entry name" value="FabD/lysophospholipase-like"/>
    <property type="match status" value="1"/>
</dbReference>
<dbReference type="InterPro" id="IPR049551">
    <property type="entry name" value="PKS_DH_C"/>
</dbReference>
<feature type="domain" description="Carrier" evidence="7">
    <location>
        <begin position="1899"/>
        <end position="1980"/>
    </location>
</feature>
<dbReference type="Pfam" id="PF21089">
    <property type="entry name" value="PKS_DH_N"/>
    <property type="match status" value="1"/>
</dbReference>
<evidence type="ECO:0000313" key="11">
    <source>
        <dbReference type="Proteomes" id="UP000002964"/>
    </source>
</evidence>
<feature type="region of interest" description="Disordered" evidence="6">
    <location>
        <begin position="1727"/>
        <end position="1779"/>
    </location>
</feature>
<dbReference type="SUPFAM" id="SSF53901">
    <property type="entry name" value="Thiolase-like"/>
    <property type="match status" value="1"/>
</dbReference>
<gene>
    <name evidence="10" type="ORF">Thi970DRAFT_02492</name>
</gene>
<dbReference type="InterPro" id="IPR032821">
    <property type="entry name" value="PKS_assoc"/>
</dbReference>
<dbReference type="SUPFAM" id="SSF47336">
    <property type="entry name" value="ACP-like"/>
    <property type="match status" value="2"/>
</dbReference>
<sequence>MAPTNDFSCLTLCPSDLAHSGIAIATARAGGVGILDHQWCQSGRLSFAANNLATLLRFTRKNQRIGVRLAAGQITQPTLSALLEPLTEREHWLILCEWSQKDLHHLLDALPARQLRHLLLEITDASQLCALEQFSELFEGLVAKGHESGGLVGDDSVFVLSQKILAHSSLPLYAQGAIGLHSAAACWAAGCAGVVLDDSLWQMPESALPDNWQTMVSKSDGQDTRCIGALRILKRRNVIGLERLESLNWQRPDDEVDDVRIAANQDIVHSLVGWGDPREWLWPMGQGLAESARIRARYKTTGRYVRALLEQSALDVNRSQTQPRLVADGPLAVSHATRYPIVQGPMTRVSDVPGFAASVAEAGALPMLALALLRADSVEKLLADTQALLGERPWGVGLLGFAPAELRVAQLEIVRRIRPGFALIAGGRPDQAMDLEKAGIATYLHAPTPALARLYVEQGARRLVFEGRECGGHVGPLGSFALWDGVVSTLLECVSDALAPEMHLLFAGGIHDRRSAAMVEALAAPLSARGMKIGVLIGTAYLFTREAVAHGAILPGFQQQALECVRTVNLETGPGHASRCAVTPFADTFEQTRQSLREQGLPADEISQELDRLCLGRLRVAAKGILRDGQRLTDVDSATQARDGMYMIGQVATLRDQVIGIAELHRDLCTPGPATLPATAEIQVDKEPSPSDIAIVGIGSILPGADSTQGFWSNILEKIDNIGEIPPSRWDWRLYFDADPSTRDKVYSKWGAFLDEVPFDPARFGIPPKSLPSIDPIQLLSLEAVRRALADGGYADGDFDRANTSVILGFSGGLGELGEHYATRAELTGRLQGLPDAVLDALPEWTADSFPGLLPNVAAGRVANRFDLGGANFTVDAACASSLTAIDVAVSQLDSGRCNLAIAGGVDTKLSPFAYLCFSKTPALTPQDRARPFDADTDGILLGEGVAMVVLKRLADAEADGDRIYAVIKASASSSDGKALGLTAPRASGQRLAFDRAYRKAGINPATLGLYEAHGTGTRLGDETELGSITKLLSEHQARVHGCALGSVKALIGHTKSTAGVAALIKASLALYHRAIPPQPGVRQPMASLREPTSPVYLAREPIPWLRNGSEPCRAGVSAFGFGGTNCHAVLEEYQGALQPPRLGGERWPCELILFAEGSRDALLKRIETLQSRLQDQSFDLLALAIEHADRVARDQMPWRLAVVANDQSSLSNALSQATAALNQPGKPLSPHIRLTGPDGPIIAREPHQIAFLFPGQGAQYPGMGREAALWFEPFRSACELAEGLFANELPQRLSHYLWPRGQYDDDQQALAALTATEIAQPALGAVELGYLDLLAALGLVPDMVGGHSYGEFIALAAAGALMPADILRLSRARGLAMAGAKGDGAMAAVQASRDSLEPLLAGSALVLANHNAPEQSVLSGPQAELETLLEQLAQKGMKTRRLPVAGAFHSPLIADSQGPLTAALDQVSLVAPRIPVYSNIDARPYPSEPDAVRAQLKQHLLSPVGFVDQIQAMYAAGARIFIEAGPRAILTGLTSQILAGTPHLAVAMDGTGGGLRGIMCTLGALFVEDVNINTEALFAGRRPVAQETIRAGWMVSGGGVRRRDEPVRIPIPVDLAALAGTKIDSSGPPITNEYQHDMNASTASPDGETGGRASATDRPGAHQADASSVLAAYQSYQATMQQFLTLQERVMNQFLTGTATELPMPVVPDLDGPGEVLHFDERSDVAASGNARGKSLSSAAMAPSMQSMDRRFADTSQAPAPGAGSAPTPVPDDGTGSEAVLDRAGLLARVTDVVSNCTGYPPDMLGPDQSLEAELGIDSIKRVEIISSVEKAMPQALAAAMRASMDQIARAANLNQLVDTLWGLLTSSSLSSHCDETESDPAAHQTPGNRQETALEHDRLLTIMVSVVSDCTGYPPEMLGPDQALEAEFGIDSIKRVEIIAGIEKALPTDLATAMRAQMDQISRCATLNALADALLTLQAETTLPENTSKPAEQEFLQQRPSGQRESESARVPVETRSQTLGRYSMRAIPAPRPEPSPGSILGQVLITEDGLGVASLLAEQLSARNIPASILKFEDVASEQALRETLDQARANAGPFGALVHLAGLERMGLPETLANWQRESRRHIKQLFALLSSSAAELRAQQAPVLSASLLGGAFGRDGHCGPGLPLAAAAVGLLKTARIEWPELRTRAIDFPDDKPERLVEWLLDELLASDDADEIGYAKGTRALFEARLDPLHTSIDPQPHRLAGLEPSSQWVVLALGGARGITAEVLRELLRPGMSLVLVGRSRLEPESLATRGVEDDNVLRAALIEQVRATATSPTPVEIDRRLKQLKRSREIARNIADFEEAGARVEYQPIDARDPTALVTLIEKTYQRHGRIDALLQGVGIIEDKLLQDKQPESFSRVFDTKVDSTYLLCRHLRPESLKLALLFASVAGRTGNRGQADYASANEAVNRLAWWMREQWPKTRVLAINWGPWAMTGMASEAVNRQFRERGVTPIPPASGRRFVRDELAFGDPAQVELIAGIFEGQGAPDTAVPAQAGGPVQPLLGLQRPEHQADGSMRLAYRFDLARDRYLDDHRLDGVPVVPAAVAMELMAECVAAGWPKHLVTGIRDLRVLNGIRLENDQPRVLEVWTQAQESPAEGMHEVDAELRDTGNDRLHYRATVMLNAPDERNANVPTSTLKDCHHLTASAAYAEHCFHGPLFQCLHGDLHIAPDGVDGSLRPSNPSAWIADADPQARWLFDPGIVDALLQTVILWARLHHQRYPLPTGFRLVSRAAGDILDAEQPLRLTNRIIQAGPSGSEQNFEVRDSQGRLILALDGVGASYSEALNRLAPSLHSPAAPEDNA</sequence>
<evidence type="ECO:0000256" key="1">
    <source>
        <dbReference type="ARBA" id="ARBA00006484"/>
    </source>
</evidence>
<dbReference type="Pfam" id="PF02801">
    <property type="entry name" value="Ketoacyl-synt_C"/>
    <property type="match status" value="1"/>
</dbReference>
<evidence type="ECO:0000259" key="9">
    <source>
        <dbReference type="PROSITE" id="PS52019"/>
    </source>
</evidence>
<feature type="domain" description="Ketosynthase family 3 (KS3)" evidence="8">
    <location>
        <begin position="690"/>
        <end position="1133"/>
    </location>
</feature>
<feature type="domain" description="Carrier" evidence="7">
    <location>
        <begin position="1785"/>
        <end position="1866"/>
    </location>
</feature>
<dbReference type="OrthoDB" id="9778690at2"/>
<dbReference type="Pfam" id="PF08659">
    <property type="entry name" value="KR"/>
    <property type="match status" value="1"/>
</dbReference>
<dbReference type="InterPro" id="IPR057326">
    <property type="entry name" value="KR_dom"/>
</dbReference>
<dbReference type="InterPro" id="IPR016036">
    <property type="entry name" value="Malonyl_transacylase_ACP-bd"/>
</dbReference>
<dbReference type="InterPro" id="IPR013968">
    <property type="entry name" value="PKS_KR"/>
</dbReference>
<evidence type="ECO:0000256" key="4">
    <source>
        <dbReference type="ARBA" id="ARBA00022679"/>
    </source>
</evidence>
<dbReference type="InterPro" id="IPR020841">
    <property type="entry name" value="PKS_Beta-ketoAc_synthase_dom"/>
</dbReference>
<reference evidence="10 11" key="2">
    <citation type="submission" date="2011-11" db="EMBL/GenBank/DDBJ databases">
        <authorList>
            <consortium name="US DOE Joint Genome Institute"/>
            <person name="Lucas S."/>
            <person name="Han J."/>
            <person name="Lapidus A."/>
            <person name="Cheng J.-F."/>
            <person name="Goodwin L."/>
            <person name="Pitluck S."/>
            <person name="Peters L."/>
            <person name="Ovchinnikova G."/>
            <person name="Zhang X."/>
            <person name="Detter J.C."/>
            <person name="Han C."/>
            <person name="Tapia R."/>
            <person name="Land M."/>
            <person name="Hauser L."/>
            <person name="Kyrpides N."/>
            <person name="Ivanova N."/>
            <person name="Pagani I."/>
            <person name="Vogl K."/>
            <person name="Liu Z."/>
            <person name="Overmann J."/>
            <person name="Frigaard N.-U."/>
            <person name="Bryant D."/>
            <person name="Woyke T."/>
        </authorList>
    </citation>
    <scope>NUCLEOTIDE SEQUENCE [LARGE SCALE GENOMIC DNA]</scope>
    <source>
        <strain evidence="10 11">970</strain>
    </source>
</reference>
<dbReference type="eggNOG" id="COG3321">
    <property type="taxonomic scope" value="Bacteria"/>
</dbReference>
<dbReference type="CDD" id="cd00833">
    <property type="entry name" value="PKS"/>
    <property type="match status" value="1"/>
</dbReference>
<dbReference type="InterPro" id="IPR052568">
    <property type="entry name" value="PKS-FAS_Synthase"/>
</dbReference>
<comment type="similarity">
    <text evidence="1">Belongs to the short-chain dehydrogenases/reductases (SDR) family.</text>
</comment>
<dbReference type="SUPFAM" id="SSF51735">
    <property type="entry name" value="NAD(P)-binding Rossmann-fold domains"/>
    <property type="match status" value="2"/>
</dbReference>
<dbReference type="InterPro" id="IPR014043">
    <property type="entry name" value="Acyl_transferase_dom"/>
</dbReference>
<dbReference type="Proteomes" id="UP000002964">
    <property type="component" value="Unassembled WGS sequence"/>
</dbReference>
<dbReference type="SMART" id="SM00823">
    <property type="entry name" value="PKS_PP"/>
    <property type="match status" value="2"/>
</dbReference>
<proteinExistence type="inferred from homology"/>
<dbReference type="Pfam" id="PF00698">
    <property type="entry name" value="Acyl_transf_1"/>
    <property type="match status" value="1"/>
</dbReference>
<evidence type="ECO:0000259" key="8">
    <source>
        <dbReference type="PROSITE" id="PS52004"/>
    </source>
</evidence>
<evidence type="ECO:0000259" key="7">
    <source>
        <dbReference type="PROSITE" id="PS50075"/>
    </source>
</evidence>
<feature type="compositionally biased region" description="Polar residues" evidence="6">
    <location>
        <begin position="1986"/>
        <end position="2003"/>
    </location>
</feature>
<dbReference type="Pfam" id="PF14765">
    <property type="entry name" value="PS-DH"/>
    <property type="match status" value="1"/>
</dbReference>
<dbReference type="Gene3D" id="3.10.129.110">
    <property type="entry name" value="Polyketide synthase dehydratase"/>
    <property type="match status" value="1"/>
</dbReference>
<dbReference type="PROSITE" id="PS52019">
    <property type="entry name" value="PKS_MFAS_DH"/>
    <property type="match status" value="1"/>
</dbReference>
<keyword evidence="4" id="KW-0808">Transferase</keyword>
<keyword evidence="3" id="KW-0597">Phosphoprotein</keyword>
<dbReference type="Pfam" id="PF03060">
    <property type="entry name" value="NMO"/>
    <property type="match status" value="1"/>
</dbReference>
<dbReference type="InterPro" id="IPR013785">
    <property type="entry name" value="Aldolase_TIM"/>
</dbReference>
<evidence type="ECO:0000256" key="2">
    <source>
        <dbReference type="ARBA" id="ARBA00022450"/>
    </source>
</evidence>
<dbReference type="InterPro" id="IPR049552">
    <property type="entry name" value="PKS_DH_N"/>
</dbReference>
<keyword evidence="2" id="KW-0596">Phosphopantetheine</keyword>
<evidence type="ECO:0000256" key="3">
    <source>
        <dbReference type="ARBA" id="ARBA00022553"/>
    </source>
</evidence>
<evidence type="ECO:0000313" key="10">
    <source>
        <dbReference type="EMBL" id="EIC22239.1"/>
    </source>
</evidence>
<dbReference type="EMBL" id="JH603169">
    <property type="protein sequence ID" value="EIC22239.1"/>
    <property type="molecule type" value="Genomic_DNA"/>
</dbReference>
<dbReference type="Pfam" id="PF00550">
    <property type="entry name" value="PP-binding"/>
    <property type="match status" value="2"/>
</dbReference>
<dbReference type="Gene3D" id="1.10.1200.10">
    <property type="entry name" value="ACP-like"/>
    <property type="match status" value="2"/>
</dbReference>
<dbReference type="SMART" id="SM00826">
    <property type="entry name" value="PKS_DH"/>
    <property type="match status" value="1"/>
</dbReference>
<dbReference type="SUPFAM" id="SSF51412">
    <property type="entry name" value="Inosine monophosphate dehydrogenase (IMPDH)"/>
    <property type="match status" value="1"/>
</dbReference>
<dbReference type="InterPro" id="IPR020807">
    <property type="entry name" value="PKS_DH"/>
</dbReference>
<feature type="compositionally biased region" description="Low complexity" evidence="6">
    <location>
        <begin position="1756"/>
        <end position="1768"/>
    </location>
</feature>
<dbReference type="InterPro" id="IPR016035">
    <property type="entry name" value="Acyl_Trfase/lysoPLipase"/>
</dbReference>